<dbReference type="InterPro" id="IPR017871">
    <property type="entry name" value="ABC_transporter-like_CS"/>
</dbReference>
<organism evidence="7 8">
    <name type="scientific">Giardia muris</name>
    <dbReference type="NCBI Taxonomy" id="5742"/>
    <lineage>
        <taxon>Eukaryota</taxon>
        <taxon>Metamonada</taxon>
        <taxon>Diplomonadida</taxon>
        <taxon>Hexamitidae</taxon>
        <taxon>Giardiinae</taxon>
        <taxon>Giardia</taxon>
    </lineage>
</organism>
<gene>
    <name evidence="7" type="ORF">GMRT_15155</name>
</gene>
<feature type="transmembrane region" description="Helical" evidence="5">
    <location>
        <begin position="255"/>
        <end position="276"/>
    </location>
</feature>
<reference evidence="7 8" key="1">
    <citation type="submission" date="2019-05" db="EMBL/GenBank/DDBJ databases">
        <title>The compact genome of Giardia muris reveals important steps in the evolution of intestinal protozoan parasites.</title>
        <authorList>
            <person name="Xu F."/>
            <person name="Jimenez-Gonzalez A."/>
            <person name="Einarsson E."/>
            <person name="Astvaldsson A."/>
            <person name="Peirasmaki D."/>
            <person name="Eckmann L."/>
            <person name="Andersson J.O."/>
            <person name="Svard S.G."/>
            <person name="Jerlstrom-Hultqvist J."/>
        </authorList>
    </citation>
    <scope>NUCLEOTIDE SEQUENCE [LARGE SCALE GENOMIC DNA]</scope>
    <source>
        <strain evidence="7 8">Roberts-Thomson</strain>
    </source>
</reference>
<protein>
    <submittedName>
        <fullName evidence="7">ABC transporter family protein</fullName>
    </submittedName>
</protein>
<dbReference type="EMBL" id="VDLU01000002">
    <property type="protein sequence ID" value="TNJ28091.1"/>
    <property type="molecule type" value="Genomic_DNA"/>
</dbReference>
<dbReference type="InterPro" id="IPR003593">
    <property type="entry name" value="AAA+_ATPase"/>
</dbReference>
<evidence type="ECO:0000313" key="7">
    <source>
        <dbReference type="EMBL" id="TNJ28091.1"/>
    </source>
</evidence>
<dbReference type="GO" id="GO:0005524">
    <property type="term" value="F:ATP binding"/>
    <property type="evidence" value="ECO:0007669"/>
    <property type="project" value="UniProtKB-KW"/>
</dbReference>
<dbReference type="PANTHER" id="PTHR19229">
    <property type="entry name" value="ATP-BINDING CASSETTE TRANSPORTER SUBFAMILY A ABCA"/>
    <property type="match status" value="1"/>
</dbReference>
<feature type="transmembrane region" description="Helical" evidence="5">
    <location>
        <begin position="355"/>
        <end position="373"/>
    </location>
</feature>
<keyword evidence="4" id="KW-0067">ATP-binding</keyword>
<name>A0A4Z1T6I8_GIAMU</name>
<keyword evidence="5" id="KW-0812">Transmembrane</keyword>
<dbReference type="PROSITE" id="PS50893">
    <property type="entry name" value="ABC_TRANSPORTER_2"/>
    <property type="match status" value="1"/>
</dbReference>
<evidence type="ECO:0000256" key="2">
    <source>
        <dbReference type="ARBA" id="ARBA00022737"/>
    </source>
</evidence>
<dbReference type="VEuPathDB" id="GiardiaDB:GMRT_15155"/>
<evidence type="ECO:0000256" key="3">
    <source>
        <dbReference type="ARBA" id="ARBA00022741"/>
    </source>
</evidence>
<keyword evidence="8" id="KW-1185">Reference proteome</keyword>
<dbReference type="AlphaFoldDB" id="A0A4Z1T6I8"/>
<dbReference type="OrthoDB" id="10255969at2759"/>
<dbReference type="InterPro" id="IPR026082">
    <property type="entry name" value="ABCA"/>
</dbReference>
<dbReference type="InterPro" id="IPR027417">
    <property type="entry name" value="P-loop_NTPase"/>
</dbReference>
<keyword evidence="1" id="KW-0813">Transport</keyword>
<evidence type="ECO:0000256" key="5">
    <source>
        <dbReference type="SAM" id="Phobius"/>
    </source>
</evidence>
<feature type="transmembrane region" description="Helical" evidence="5">
    <location>
        <begin position="325"/>
        <end position="349"/>
    </location>
</feature>
<comment type="caution">
    <text evidence="7">The sequence shown here is derived from an EMBL/GenBank/DDBJ whole genome shotgun (WGS) entry which is preliminary data.</text>
</comment>
<feature type="transmembrane region" description="Helical" evidence="5">
    <location>
        <begin position="22"/>
        <end position="43"/>
    </location>
</feature>
<sequence>MYHIWPPLYLFLRHTRRHPAPLIFYILSLVLMGVISAVSAYSLDTLMQSASSVQRIDLHPYRIEGGVSPLLVQYDGRSVDPGVCQSQAEWGLLGVLGTGYDCGAPRFLTRVVSNESTAISTLENIMYTSAQYQAAVQIGSYVSCKDLDLTIVLGKTSKAGAAVYQIFHDAFVQNCKDETAFGEVMLPLTIDVYALPQALDMGSMSFVSLFFVRTILSLNPIFSLSSFLDPVVSARISGQKLIMHGNGLGPYTYHLAHYFIIFVLTFISLLVSYLATYVTGTGWAQLNMLVSILCIFSASLEIATIGFALCYFFKRRETFRNSFPNLLLLLFYVPSFVSSFVGEAIPFYIDLALTIFPTTLLTKLYATLAYYGVHSRGKGSVLDMGEALLTRGLIWYCLTTCLYALLGSLLLYLFDKPFAHHYRKRRPLRDEEEVGLLERQEIYPESGVFMHGVQQEIEAVKEELQNQRFTNYQEAFGRVLIDELHVIYTTEKRCRGKKNTVHAVRGISLRLTPDEESNIVCIVGPNGCGKTSLFRSIILHNDFTGGDVYLNGHSVVQASSSLRLHLVASVGICFQDDALLFKTLTVQENLRFYHMLSMLNKCRSDPDWNVLHMVINDDFLGLREFLNVKADVLSGGWRRRLSVACSLCNNPSILLLDEPTSGLDIQARTQLWEIICDLSKNRTVLVSTHSLEEADTYCKKIVFMNGGRLVSVGHPARIRAMNTGQVLVSVKYDDPHAPDSLKLHTYLEGLEANSLNQITLNSSVRYYSYTSAGMDSKSLFARLLKAKQDAHINDFTITQPSLEQTYLSLMKHVDEVMPIQDS</sequence>
<dbReference type="GO" id="GO:0005319">
    <property type="term" value="F:lipid transporter activity"/>
    <property type="evidence" value="ECO:0007669"/>
    <property type="project" value="TreeGrafter"/>
</dbReference>
<keyword evidence="2" id="KW-0677">Repeat</keyword>
<dbReference type="InterPro" id="IPR003439">
    <property type="entry name" value="ABC_transporter-like_ATP-bd"/>
</dbReference>
<feature type="transmembrane region" description="Helical" evidence="5">
    <location>
        <begin position="393"/>
        <end position="414"/>
    </location>
</feature>
<evidence type="ECO:0000256" key="1">
    <source>
        <dbReference type="ARBA" id="ARBA00022448"/>
    </source>
</evidence>
<dbReference type="Proteomes" id="UP000315496">
    <property type="component" value="Chromosome 2"/>
</dbReference>
<keyword evidence="5" id="KW-0472">Membrane</keyword>
<evidence type="ECO:0000313" key="8">
    <source>
        <dbReference type="Proteomes" id="UP000315496"/>
    </source>
</evidence>
<dbReference type="SMART" id="SM00382">
    <property type="entry name" value="AAA"/>
    <property type="match status" value="1"/>
</dbReference>
<dbReference type="SUPFAM" id="SSF52540">
    <property type="entry name" value="P-loop containing nucleoside triphosphate hydrolases"/>
    <property type="match status" value="1"/>
</dbReference>
<dbReference type="Pfam" id="PF00005">
    <property type="entry name" value="ABC_tran"/>
    <property type="match status" value="1"/>
</dbReference>
<dbReference type="PROSITE" id="PS00211">
    <property type="entry name" value="ABC_TRANSPORTER_1"/>
    <property type="match status" value="1"/>
</dbReference>
<evidence type="ECO:0000259" key="6">
    <source>
        <dbReference type="PROSITE" id="PS50893"/>
    </source>
</evidence>
<feature type="transmembrane region" description="Helical" evidence="5">
    <location>
        <begin position="288"/>
        <end position="313"/>
    </location>
</feature>
<accession>A0A4Z1T6I8</accession>
<dbReference type="GO" id="GO:0140359">
    <property type="term" value="F:ABC-type transporter activity"/>
    <property type="evidence" value="ECO:0007669"/>
    <property type="project" value="InterPro"/>
</dbReference>
<dbReference type="GO" id="GO:0016020">
    <property type="term" value="C:membrane"/>
    <property type="evidence" value="ECO:0007669"/>
    <property type="project" value="InterPro"/>
</dbReference>
<dbReference type="PANTHER" id="PTHR19229:SF36">
    <property type="entry name" value="ATP-BINDING CASSETTE SUB-FAMILY A MEMBER 2"/>
    <property type="match status" value="1"/>
</dbReference>
<evidence type="ECO:0000256" key="4">
    <source>
        <dbReference type="ARBA" id="ARBA00022840"/>
    </source>
</evidence>
<keyword evidence="5" id="KW-1133">Transmembrane helix</keyword>
<dbReference type="Gene3D" id="3.40.50.300">
    <property type="entry name" value="P-loop containing nucleotide triphosphate hydrolases"/>
    <property type="match status" value="1"/>
</dbReference>
<proteinExistence type="predicted"/>
<feature type="domain" description="ABC transporter" evidence="6">
    <location>
        <begin position="481"/>
        <end position="731"/>
    </location>
</feature>
<dbReference type="GO" id="GO:0016887">
    <property type="term" value="F:ATP hydrolysis activity"/>
    <property type="evidence" value="ECO:0007669"/>
    <property type="project" value="InterPro"/>
</dbReference>
<keyword evidence="3" id="KW-0547">Nucleotide-binding</keyword>